<protein>
    <submittedName>
        <fullName evidence="1">Uncharacterized protein</fullName>
    </submittedName>
</protein>
<evidence type="ECO:0000313" key="1">
    <source>
        <dbReference type="EMBL" id="MUN27955.1"/>
    </source>
</evidence>
<proteinExistence type="predicted"/>
<accession>A0A6A9QL58</accession>
<comment type="caution">
    <text evidence="1">The sequence shown here is derived from an EMBL/GenBank/DDBJ whole genome shotgun (WGS) entry which is preliminary data.</text>
</comment>
<dbReference type="EMBL" id="WGGD01000005">
    <property type="protein sequence ID" value="MUN27955.1"/>
    <property type="molecule type" value="Genomic_DNA"/>
</dbReference>
<dbReference type="RefSeq" id="WP_156016043.1">
    <property type="nucleotide sequence ID" value="NZ_WGGD01000005.1"/>
</dbReference>
<sequence>MRHFNVAHQGETLLIKNVSERTLKLISVTVKYGITVDTLDGQGIRNIGDEMRLDKDLGSGESIEIPIKLPDPTSVILVFRDGEIFRREDISI</sequence>
<reference evidence="1 2" key="1">
    <citation type="submission" date="2019-10" db="EMBL/GenBank/DDBJ databases">
        <title>Sequencing and Assembly of Multiple Reported Metal-Biooxidizing Members of the Extremely Thermoacidophilic Archaeal Family Sulfolobaceae.</title>
        <authorList>
            <person name="Counts J.A."/>
            <person name="Kelly R.M."/>
        </authorList>
    </citation>
    <scope>NUCLEOTIDE SEQUENCE [LARGE SCALE GENOMIC DNA]</scope>
    <source>
        <strain evidence="1 2">DSM 6482</strain>
    </source>
</reference>
<organism evidence="1 2">
    <name type="scientific">Sulfuracidifex metallicus DSM 6482 = JCM 9184</name>
    <dbReference type="NCBI Taxonomy" id="523847"/>
    <lineage>
        <taxon>Archaea</taxon>
        <taxon>Thermoproteota</taxon>
        <taxon>Thermoprotei</taxon>
        <taxon>Sulfolobales</taxon>
        <taxon>Sulfolobaceae</taxon>
        <taxon>Sulfuracidifex</taxon>
    </lineage>
</organism>
<evidence type="ECO:0000313" key="2">
    <source>
        <dbReference type="Proteomes" id="UP000470772"/>
    </source>
</evidence>
<dbReference type="Proteomes" id="UP000470772">
    <property type="component" value="Unassembled WGS sequence"/>
</dbReference>
<dbReference type="AlphaFoldDB" id="A0A6A9QL58"/>
<gene>
    <name evidence="1" type="ORF">GC250_00385</name>
</gene>
<keyword evidence="2" id="KW-1185">Reference proteome</keyword>
<name>A0A6A9QL58_SULME</name>